<dbReference type="AlphaFoldDB" id="A0A2S7MW62"/>
<evidence type="ECO:0000313" key="3">
    <source>
        <dbReference type="Proteomes" id="UP000239663"/>
    </source>
</evidence>
<keyword evidence="3" id="KW-1185">Reference proteome</keyword>
<dbReference type="InterPro" id="IPR029261">
    <property type="entry name" value="Transposase_Znf"/>
</dbReference>
<dbReference type="Proteomes" id="UP000239663">
    <property type="component" value="Unassembled WGS sequence"/>
</dbReference>
<reference evidence="2 3" key="1">
    <citation type="submission" date="2017-12" db="EMBL/GenBank/DDBJ databases">
        <title>Taxonomic description and draft genome of Pradoshia cofamensis Gen. nov., sp. nov., a thermotolerant bacillale isolated from anterior gut of earthworm Eisenia fetida.</title>
        <authorList>
            <person name="Saha T."/>
            <person name="Chakraborty R."/>
        </authorList>
    </citation>
    <scope>NUCLEOTIDE SEQUENCE [LARGE SCALE GENOMIC DNA]</scope>
    <source>
        <strain evidence="2 3">EAG3</strain>
    </source>
</reference>
<name>A0A2S7MW62_9BACI</name>
<dbReference type="EMBL" id="PKOZ01000016">
    <property type="protein sequence ID" value="PQD94024.1"/>
    <property type="molecule type" value="Genomic_DNA"/>
</dbReference>
<accession>A0A2S7MW62</accession>
<evidence type="ECO:0000313" key="2">
    <source>
        <dbReference type="EMBL" id="PQD94024.1"/>
    </source>
</evidence>
<sequence>MPMAPHTCPRCGEETEKVHDYRIQSVRHLKMAERPTVLQYRKRRYVCPCGKRFAERNPFVDRYQRFSKEWDEQS</sequence>
<dbReference type="Pfam" id="PF14690">
    <property type="entry name" value="Zn_ribbon_ISL3"/>
    <property type="match status" value="1"/>
</dbReference>
<dbReference type="PANTHER" id="PTHR33498:SF1">
    <property type="entry name" value="TRANSPOSASE FOR INSERTION SEQUENCE ELEMENT IS1557"/>
    <property type="match status" value="1"/>
</dbReference>
<proteinExistence type="predicted"/>
<protein>
    <recommendedName>
        <fullName evidence="1">Transposase IS204/IS1001/IS1096/IS1165 zinc-finger domain-containing protein</fullName>
    </recommendedName>
</protein>
<organism evidence="2 3">
    <name type="scientific">Pradoshia eiseniae</name>
    <dbReference type="NCBI Taxonomy" id="2064768"/>
    <lineage>
        <taxon>Bacteria</taxon>
        <taxon>Bacillati</taxon>
        <taxon>Bacillota</taxon>
        <taxon>Bacilli</taxon>
        <taxon>Bacillales</taxon>
        <taxon>Bacillaceae</taxon>
        <taxon>Pradoshia</taxon>
    </lineage>
</organism>
<dbReference type="RefSeq" id="WP_104850665.1">
    <property type="nucleotide sequence ID" value="NZ_PKOZ01000016.1"/>
</dbReference>
<dbReference type="PANTHER" id="PTHR33498">
    <property type="entry name" value="TRANSPOSASE FOR INSERTION SEQUENCE ELEMENT IS1557"/>
    <property type="match status" value="1"/>
</dbReference>
<comment type="caution">
    <text evidence="2">The sequence shown here is derived from an EMBL/GenBank/DDBJ whole genome shotgun (WGS) entry which is preliminary data.</text>
</comment>
<dbReference type="InterPro" id="IPR047951">
    <property type="entry name" value="Transpos_ISL3"/>
</dbReference>
<feature type="domain" description="Transposase IS204/IS1001/IS1096/IS1165 zinc-finger" evidence="1">
    <location>
        <begin position="5"/>
        <end position="49"/>
    </location>
</feature>
<gene>
    <name evidence="2" type="ORF">CYL18_16805</name>
</gene>
<evidence type="ECO:0000259" key="1">
    <source>
        <dbReference type="Pfam" id="PF14690"/>
    </source>
</evidence>